<dbReference type="InterPro" id="IPR001155">
    <property type="entry name" value="OxRdtase_FMN_N"/>
</dbReference>
<name>A0ABV3GI19_MICGL</name>
<feature type="domain" description="NADH:flavin oxidoreductase/NADH oxidase N-terminal" evidence="10">
    <location>
        <begin position="20"/>
        <end position="337"/>
    </location>
</feature>
<dbReference type="SUPFAM" id="SSF51905">
    <property type="entry name" value="FAD/NAD(P)-binding domain"/>
    <property type="match status" value="1"/>
</dbReference>
<protein>
    <submittedName>
        <fullName evidence="12">FAD-dependent oxidoreductase</fullName>
    </submittedName>
</protein>
<reference evidence="12 13" key="1">
    <citation type="submission" date="2024-06" db="EMBL/GenBank/DDBJ databases">
        <title>The Natural Products Discovery Center: Release of the First 8490 Sequenced Strains for Exploring Actinobacteria Biosynthetic Diversity.</title>
        <authorList>
            <person name="Kalkreuter E."/>
            <person name="Kautsar S.A."/>
            <person name="Yang D."/>
            <person name="Bader C.D."/>
            <person name="Teijaro C.N."/>
            <person name="Fluegel L."/>
            <person name="Davis C.M."/>
            <person name="Simpson J.R."/>
            <person name="Lauterbach L."/>
            <person name="Steele A.D."/>
            <person name="Gui C."/>
            <person name="Meng S."/>
            <person name="Li G."/>
            <person name="Viehrig K."/>
            <person name="Ye F."/>
            <person name="Su P."/>
            <person name="Kiefer A.F."/>
            <person name="Nichols A."/>
            <person name="Cepeda A.J."/>
            <person name="Yan W."/>
            <person name="Fan B."/>
            <person name="Jiang Y."/>
            <person name="Adhikari A."/>
            <person name="Zheng C.-J."/>
            <person name="Schuster L."/>
            <person name="Cowan T.M."/>
            <person name="Smanski M.J."/>
            <person name="Chevrette M.G."/>
            <person name="De Carvalho L.P.S."/>
            <person name="Shen B."/>
        </authorList>
    </citation>
    <scope>NUCLEOTIDE SEQUENCE [LARGE SCALE GENOMIC DNA]</scope>
    <source>
        <strain evidence="12 13">NPDC050100</strain>
    </source>
</reference>
<dbReference type="Gene3D" id="3.20.20.70">
    <property type="entry name" value="Aldolase class I"/>
    <property type="match status" value="1"/>
</dbReference>
<dbReference type="InterPro" id="IPR013785">
    <property type="entry name" value="Aldolase_TIM"/>
</dbReference>
<dbReference type="CDD" id="cd02803">
    <property type="entry name" value="OYE_like_FMN_family"/>
    <property type="match status" value="1"/>
</dbReference>
<evidence type="ECO:0000313" key="13">
    <source>
        <dbReference type="Proteomes" id="UP001551675"/>
    </source>
</evidence>
<keyword evidence="9" id="KW-0411">Iron-sulfur</keyword>
<dbReference type="Pfam" id="PF07992">
    <property type="entry name" value="Pyr_redox_2"/>
    <property type="match status" value="1"/>
</dbReference>
<dbReference type="Gene3D" id="3.40.50.720">
    <property type="entry name" value="NAD(P)-binding Rossmann-like Domain"/>
    <property type="match status" value="1"/>
</dbReference>
<evidence type="ECO:0000256" key="8">
    <source>
        <dbReference type="ARBA" id="ARBA00023004"/>
    </source>
</evidence>
<accession>A0ABV3GI19</accession>
<comment type="cofactor">
    <cofactor evidence="2">
        <name>[4Fe-4S] cluster</name>
        <dbReference type="ChEBI" id="CHEBI:49883"/>
    </cofactor>
</comment>
<keyword evidence="13" id="KW-1185">Reference proteome</keyword>
<evidence type="ECO:0000256" key="3">
    <source>
        <dbReference type="ARBA" id="ARBA00011048"/>
    </source>
</evidence>
<dbReference type="EMBL" id="JBFALK010000012">
    <property type="protein sequence ID" value="MEV0971290.1"/>
    <property type="molecule type" value="Genomic_DNA"/>
</dbReference>
<comment type="caution">
    <text evidence="12">The sequence shown here is derived from an EMBL/GenBank/DDBJ whole genome shotgun (WGS) entry which is preliminary data.</text>
</comment>
<dbReference type="PANTHER" id="PTHR42917:SF2">
    <property type="entry name" value="2,4-DIENOYL-COA REDUCTASE [(2E)-ENOYL-COA-PRODUCING]"/>
    <property type="match status" value="1"/>
</dbReference>
<dbReference type="RefSeq" id="WP_358135449.1">
    <property type="nucleotide sequence ID" value="NZ_JBFALK010000012.1"/>
</dbReference>
<proteinExistence type="inferred from homology"/>
<evidence type="ECO:0000256" key="1">
    <source>
        <dbReference type="ARBA" id="ARBA00001917"/>
    </source>
</evidence>
<comment type="similarity">
    <text evidence="3">In the N-terminal section; belongs to the NADH:flavin oxidoreductase/NADH oxidase family.</text>
</comment>
<dbReference type="InterPro" id="IPR036188">
    <property type="entry name" value="FAD/NAD-bd_sf"/>
</dbReference>
<evidence type="ECO:0000256" key="4">
    <source>
        <dbReference type="ARBA" id="ARBA00022630"/>
    </source>
</evidence>
<evidence type="ECO:0000256" key="6">
    <source>
        <dbReference type="ARBA" id="ARBA00022723"/>
    </source>
</evidence>
<feature type="domain" description="FAD/NAD(P)-binding" evidence="11">
    <location>
        <begin position="390"/>
        <end position="613"/>
    </location>
</feature>
<keyword evidence="4" id="KW-0285">Flavoprotein</keyword>
<gene>
    <name evidence="12" type="ORF">AB0I59_21900</name>
</gene>
<organism evidence="12 13">
    <name type="scientific">Microtetraspora glauca</name>
    <dbReference type="NCBI Taxonomy" id="1996"/>
    <lineage>
        <taxon>Bacteria</taxon>
        <taxon>Bacillati</taxon>
        <taxon>Actinomycetota</taxon>
        <taxon>Actinomycetes</taxon>
        <taxon>Streptosporangiales</taxon>
        <taxon>Streptosporangiaceae</taxon>
        <taxon>Microtetraspora</taxon>
    </lineage>
</organism>
<keyword evidence="8" id="KW-0408">Iron</keyword>
<comment type="cofactor">
    <cofactor evidence="1">
        <name>FMN</name>
        <dbReference type="ChEBI" id="CHEBI:58210"/>
    </cofactor>
</comment>
<dbReference type="PANTHER" id="PTHR42917">
    <property type="entry name" value="2,4-DIENOYL-COA REDUCTASE"/>
    <property type="match status" value="1"/>
</dbReference>
<evidence type="ECO:0000256" key="9">
    <source>
        <dbReference type="ARBA" id="ARBA00023014"/>
    </source>
</evidence>
<keyword evidence="5" id="KW-0288">FMN</keyword>
<dbReference type="Pfam" id="PF00724">
    <property type="entry name" value="Oxidored_FMN"/>
    <property type="match status" value="1"/>
</dbReference>
<evidence type="ECO:0000256" key="7">
    <source>
        <dbReference type="ARBA" id="ARBA00023002"/>
    </source>
</evidence>
<sequence length="665" mass="70442">MPASAATERPAVSAQSVLGRPLDLGRVRLPNRIVSAPMERNYCTPEGFMTELYRDYLLRRAREGVGLVFTEATFVRADGRGRTHQLGMHRDECVPGVRALADALHAQGSLLGMELNHGGRTVQATVSGFPAVAPSPIPCEVSGGEMPRELTIREIEELARAFGEAAARCVAAGTDVIEIHGGHGYLIHQFMSPLYNRRADRFGDPGEFLALVIDRVREAAPELTIGLRVSAVEGAEGGLTAEQQFDIIAETRLDLLDYLDISAGNYEAGEWIIQSGEWSPGFLAPYARRYRELGLPLGMAGRLNTPEAAARAITDGVTDFVTIGRALHADPTWARAALSGGSYRPCIACNVCIDGLGDGAVTCSVNPEVGRGRVFLPAPTVGRTGGDAPRVVVVGAGPAGLSAAVLLSENGADVTVLEERDRLGGQLELASRQQPNPEFGRYLRWASECLAARGVDVRLNTRAGGALVSSLSPDAVVLATGGAGNTPAIPGIDGERVHDLRDWLARHESDDLPGAVTIWGNDGPAMSVADTLASRGVRVLMVGAQPRIAPEFGRRSKILVLPRLAANPDVRMIFGATIDEIGDDRVLVHDGAERTWIDAPGIVLVSQGVHARPLDRDAYGDAHTFVAGDAAGRPGSSVRASIVSGTDTARRILDLYAGETKAVAS</sequence>
<evidence type="ECO:0000259" key="10">
    <source>
        <dbReference type="Pfam" id="PF00724"/>
    </source>
</evidence>
<evidence type="ECO:0000259" key="11">
    <source>
        <dbReference type="Pfam" id="PF07992"/>
    </source>
</evidence>
<evidence type="ECO:0000256" key="2">
    <source>
        <dbReference type="ARBA" id="ARBA00001966"/>
    </source>
</evidence>
<evidence type="ECO:0000313" key="12">
    <source>
        <dbReference type="EMBL" id="MEV0971290.1"/>
    </source>
</evidence>
<dbReference type="SUPFAM" id="SSF51395">
    <property type="entry name" value="FMN-linked oxidoreductases"/>
    <property type="match status" value="1"/>
</dbReference>
<dbReference type="Proteomes" id="UP001551675">
    <property type="component" value="Unassembled WGS sequence"/>
</dbReference>
<dbReference type="Gene3D" id="3.50.50.60">
    <property type="entry name" value="FAD/NAD(P)-binding domain"/>
    <property type="match status" value="1"/>
</dbReference>
<dbReference type="PRINTS" id="PR00419">
    <property type="entry name" value="ADXRDTASE"/>
</dbReference>
<dbReference type="InterPro" id="IPR023753">
    <property type="entry name" value="FAD/NAD-binding_dom"/>
</dbReference>
<keyword evidence="6" id="KW-0479">Metal-binding</keyword>
<evidence type="ECO:0000256" key="5">
    <source>
        <dbReference type="ARBA" id="ARBA00022643"/>
    </source>
</evidence>
<keyword evidence="7" id="KW-0560">Oxidoreductase</keyword>
<dbReference type="InterPro" id="IPR051793">
    <property type="entry name" value="NADH:flavin_oxidoreductase"/>
</dbReference>